<dbReference type="EMBL" id="LSRX01000511">
    <property type="protein sequence ID" value="OLP95239.1"/>
    <property type="molecule type" value="Genomic_DNA"/>
</dbReference>
<proteinExistence type="predicted"/>
<evidence type="ECO:0000313" key="2">
    <source>
        <dbReference type="Proteomes" id="UP000186817"/>
    </source>
</evidence>
<gene>
    <name evidence="1" type="ORF">AK812_SmicGene22661</name>
</gene>
<organism evidence="1 2">
    <name type="scientific">Symbiodinium microadriaticum</name>
    <name type="common">Dinoflagellate</name>
    <name type="synonym">Zooxanthella microadriatica</name>
    <dbReference type="NCBI Taxonomy" id="2951"/>
    <lineage>
        <taxon>Eukaryota</taxon>
        <taxon>Sar</taxon>
        <taxon>Alveolata</taxon>
        <taxon>Dinophyceae</taxon>
        <taxon>Suessiales</taxon>
        <taxon>Symbiodiniaceae</taxon>
        <taxon>Symbiodinium</taxon>
    </lineage>
</organism>
<keyword evidence="2" id="KW-1185">Reference proteome</keyword>
<name>A0A1Q9DJA0_SYMMI</name>
<reference evidence="1 2" key="1">
    <citation type="submission" date="2016-02" db="EMBL/GenBank/DDBJ databases">
        <title>Genome analysis of coral dinoflagellate symbionts highlights evolutionary adaptations to a symbiotic lifestyle.</title>
        <authorList>
            <person name="Aranda M."/>
            <person name="Li Y."/>
            <person name="Liew Y.J."/>
            <person name="Baumgarten S."/>
            <person name="Simakov O."/>
            <person name="Wilson M."/>
            <person name="Piel J."/>
            <person name="Ashoor H."/>
            <person name="Bougouffa S."/>
            <person name="Bajic V.B."/>
            <person name="Ryu T."/>
            <person name="Ravasi T."/>
            <person name="Bayer T."/>
            <person name="Micklem G."/>
            <person name="Kim H."/>
            <person name="Bhak J."/>
            <person name="Lajeunesse T.C."/>
            <person name="Voolstra C.R."/>
        </authorList>
    </citation>
    <scope>NUCLEOTIDE SEQUENCE [LARGE SCALE GENOMIC DNA]</scope>
    <source>
        <strain evidence="1 2">CCMP2467</strain>
    </source>
</reference>
<sequence length="429" mass="46761">MVGPTFREKLGDIDVEEQTRSWNTGGLFCRKPPHSFDSAVPAARPAPQELDDGYAQLATALRKVTDSSNFFGASTAILSRELPAKRGARGRRLSRSVLRGASTSTSESDCDYNDWAENLPGHGGRRRLDPMQGHHKLTIDGIEAARFVDVRLGAAHRPLRHLVFVEKGACREDHEAGNELTWRWRPDRDRRHRPRGLDQNQWNSGNTRLEALRAAAWCYLRRDFSGVADSRTKAVTQVQAAALAWIDGSRGEVSKSQPAAPKHVVLAVMFEVSRRGVMYFESRVEGLHSATAVVGDGAEAGWRAACHSSHFLTVLTQAVFGGVGKASTKVHPVLPDDLDTAVLYADAFFLDGEMRHKAGHVPTTAGVFAQLVAIAAFSAHLSGALTAFIDDTAGQAALTGIWQRSGDGMLAAFRPKPMWLTRSAVGHQN</sequence>
<dbReference type="OrthoDB" id="415070at2759"/>
<protein>
    <submittedName>
        <fullName evidence="1">Uncharacterized protein</fullName>
    </submittedName>
</protein>
<dbReference type="AlphaFoldDB" id="A0A1Q9DJA0"/>
<dbReference type="Proteomes" id="UP000186817">
    <property type="component" value="Unassembled WGS sequence"/>
</dbReference>
<comment type="caution">
    <text evidence="1">The sequence shown here is derived from an EMBL/GenBank/DDBJ whole genome shotgun (WGS) entry which is preliminary data.</text>
</comment>
<accession>A0A1Q9DJA0</accession>
<evidence type="ECO:0000313" key="1">
    <source>
        <dbReference type="EMBL" id="OLP95239.1"/>
    </source>
</evidence>